<dbReference type="OrthoDB" id="575442at2759"/>
<comment type="caution">
    <text evidence="1">The sequence shown here is derived from an EMBL/GenBank/DDBJ whole genome shotgun (WGS) entry which is preliminary data.</text>
</comment>
<dbReference type="InterPro" id="IPR000222">
    <property type="entry name" value="PP2C_BS"/>
</dbReference>
<dbReference type="AlphaFoldDB" id="A0A8S1IQ87"/>
<keyword evidence="2" id="KW-1185">Reference proteome</keyword>
<sequence length="96" mass="9901">MSVVAPGVGGWPIPQPAAFVSASADVLFVREGLAVDPGGPAWSVYCLCDGHAGSLAAKYVRRHLWRELGQSLPKRVKLDCGGQGEGRGAGGTARPC</sequence>
<reference evidence="1" key="1">
    <citation type="submission" date="2020-12" db="EMBL/GenBank/DDBJ databases">
        <authorList>
            <person name="Iha C."/>
        </authorList>
    </citation>
    <scope>NUCLEOTIDE SEQUENCE</scope>
</reference>
<gene>
    <name evidence="1" type="ORF">OSTQU699_LOCUS2489</name>
</gene>
<dbReference type="InterPro" id="IPR036457">
    <property type="entry name" value="PPM-type-like_dom_sf"/>
</dbReference>
<dbReference type="Proteomes" id="UP000708148">
    <property type="component" value="Unassembled WGS sequence"/>
</dbReference>
<accession>A0A8S1IQ87</accession>
<dbReference type="PROSITE" id="PS01032">
    <property type="entry name" value="PPM_1"/>
    <property type="match status" value="1"/>
</dbReference>
<evidence type="ECO:0000313" key="2">
    <source>
        <dbReference type="Proteomes" id="UP000708148"/>
    </source>
</evidence>
<dbReference type="SUPFAM" id="SSF81606">
    <property type="entry name" value="PP2C-like"/>
    <property type="match status" value="1"/>
</dbReference>
<dbReference type="EMBL" id="CAJHUC010000607">
    <property type="protein sequence ID" value="CAD7697128.1"/>
    <property type="molecule type" value="Genomic_DNA"/>
</dbReference>
<dbReference type="GO" id="GO:0043169">
    <property type="term" value="F:cation binding"/>
    <property type="evidence" value="ECO:0007669"/>
    <property type="project" value="InterPro"/>
</dbReference>
<protein>
    <recommendedName>
        <fullName evidence="3">PPM-type phosphatase domain-containing protein</fullName>
    </recommendedName>
</protein>
<proteinExistence type="predicted"/>
<organism evidence="1 2">
    <name type="scientific">Ostreobium quekettii</name>
    <dbReference type="NCBI Taxonomy" id="121088"/>
    <lineage>
        <taxon>Eukaryota</taxon>
        <taxon>Viridiplantae</taxon>
        <taxon>Chlorophyta</taxon>
        <taxon>core chlorophytes</taxon>
        <taxon>Ulvophyceae</taxon>
        <taxon>TCBD clade</taxon>
        <taxon>Bryopsidales</taxon>
        <taxon>Ostreobineae</taxon>
        <taxon>Ostreobiaceae</taxon>
        <taxon>Ostreobium</taxon>
    </lineage>
</organism>
<name>A0A8S1IQ87_9CHLO</name>
<dbReference type="Gene3D" id="3.60.40.10">
    <property type="entry name" value="PPM-type phosphatase domain"/>
    <property type="match status" value="1"/>
</dbReference>
<evidence type="ECO:0008006" key="3">
    <source>
        <dbReference type="Google" id="ProtNLM"/>
    </source>
</evidence>
<evidence type="ECO:0000313" key="1">
    <source>
        <dbReference type="EMBL" id="CAD7697128.1"/>
    </source>
</evidence>